<proteinExistence type="predicted"/>
<reference evidence="2 3" key="1">
    <citation type="submission" date="2014-04" db="EMBL/GenBank/DDBJ databases">
        <authorList>
            <consortium name="DOE Joint Genome Institute"/>
            <person name="Kuo A."/>
            <person name="Kohler A."/>
            <person name="Jargeat P."/>
            <person name="Nagy L.G."/>
            <person name="Floudas D."/>
            <person name="Copeland A."/>
            <person name="Barry K.W."/>
            <person name="Cichocki N."/>
            <person name="Veneault-Fourrey C."/>
            <person name="LaButti K."/>
            <person name="Lindquist E.A."/>
            <person name="Lipzen A."/>
            <person name="Lundell T."/>
            <person name="Morin E."/>
            <person name="Murat C."/>
            <person name="Sun H."/>
            <person name="Tunlid A."/>
            <person name="Henrissat B."/>
            <person name="Grigoriev I.V."/>
            <person name="Hibbett D.S."/>
            <person name="Martin F."/>
            <person name="Nordberg H.P."/>
            <person name="Cantor M.N."/>
            <person name="Hua S.X."/>
        </authorList>
    </citation>
    <scope>NUCLEOTIDE SEQUENCE [LARGE SCALE GENOMIC DNA]</scope>
    <source>
        <strain evidence="2 3">Ve08.2h10</strain>
    </source>
</reference>
<evidence type="ECO:0000313" key="3">
    <source>
        <dbReference type="Proteomes" id="UP000054538"/>
    </source>
</evidence>
<dbReference type="Proteomes" id="UP000054538">
    <property type="component" value="Unassembled WGS sequence"/>
</dbReference>
<dbReference type="EMBL" id="KN826529">
    <property type="protein sequence ID" value="KIK78624.1"/>
    <property type="molecule type" value="Genomic_DNA"/>
</dbReference>
<sequence>VHGAWAKLVNWKLTPQVWGELSTSGQHLFHSLMETGYPLFTYAKGHWKLEHLAQNSYSAWHINHLDEGCNWKKWSISIKGESDNGVAVSLGRKRKGKAKAVNEERPSKKPKGKISFLLI</sequence>
<dbReference type="HOGENOM" id="CLU_2067030_0_0_1"/>
<feature type="region of interest" description="Disordered" evidence="1">
    <location>
        <begin position="89"/>
        <end position="111"/>
    </location>
</feature>
<evidence type="ECO:0000313" key="2">
    <source>
        <dbReference type="EMBL" id="KIK78624.1"/>
    </source>
</evidence>
<reference evidence="3" key="2">
    <citation type="submission" date="2015-01" db="EMBL/GenBank/DDBJ databases">
        <title>Evolutionary Origins and Diversification of the Mycorrhizal Mutualists.</title>
        <authorList>
            <consortium name="DOE Joint Genome Institute"/>
            <consortium name="Mycorrhizal Genomics Consortium"/>
            <person name="Kohler A."/>
            <person name="Kuo A."/>
            <person name="Nagy L.G."/>
            <person name="Floudas D."/>
            <person name="Copeland A."/>
            <person name="Barry K.W."/>
            <person name="Cichocki N."/>
            <person name="Veneault-Fourrey C."/>
            <person name="LaButti K."/>
            <person name="Lindquist E.A."/>
            <person name="Lipzen A."/>
            <person name="Lundell T."/>
            <person name="Morin E."/>
            <person name="Murat C."/>
            <person name="Riley R."/>
            <person name="Ohm R."/>
            <person name="Sun H."/>
            <person name="Tunlid A."/>
            <person name="Henrissat B."/>
            <person name="Grigoriev I.V."/>
            <person name="Hibbett D.S."/>
            <person name="Martin F."/>
        </authorList>
    </citation>
    <scope>NUCLEOTIDE SEQUENCE [LARGE SCALE GENOMIC DNA]</scope>
    <source>
        <strain evidence="3">Ve08.2h10</strain>
    </source>
</reference>
<dbReference type="OrthoDB" id="2681506at2759"/>
<protein>
    <submittedName>
        <fullName evidence="2">Uncharacterized protein</fullName>
    </submittedName>
</protein>
<dbReference type="AlphaFoldDB" id="A0A0D0DD69"/>
<feature type="non-terminal residue" evidence="2">
    <location>
        <position position="1"/>
    </location>
</feature>
<keyword evidence="3" id="KW-1185">Reference proteome</keyword>
<organism evidence="2 3">
    <name type="scientific">Paxillus rubicundulus Ve08.2h10</name>
    <dbReference type="NCBI Taxonomy" id="930991"/>
    <lineage>
        <taxon>Eukaryota</taxon>
        <taxon>Fungi</taxon>
        <taxon>Dikarya</taxon>
        <taxon>Basidiomycota</taxon>
        <taxon>Agaricomycotina</taxon>
        <taxon>Agaricomycetes</taxon>
        <taxon>Agaricomycetidae</taxon>
        <taxon>Boletales</taxon>
        <taxon>Paxilineae</taxon>
        <taxon>Paxillaceae</taxon>
        <taxon>Paxillus</taxon>
    </lineage>
</organism>
<gene>
    <name evidence="2" type="ORF">PAXRUDRAFT_163455</name>
</gene>
<accession>A0A0D0DD69</accession>
<evidence type="ECO:0000256" key="1">
    <source>
        <dbReference type="SAM" id="MobiDB-lite"/>
    </source>
</evidence>
<dbReference type="InParanoid" id="A0A0D0DD69"/>
<name>A0A0D0DD69_9AGAM</name>